<evidence type="ECO:0000313" key="2">
    <source>
        <dbReference type="EMBL" id="CAD1820761.1"/>
    </source>
</evidence>
<accession>A0A6V7NQ56</accession>
<protein>
    <submittedName>
        <fullName evidence="2">Uncharacterized protein</fullName>
    </submittedName>
</protein>
<feature type="compositionally biased region" description="Polar residues" evidence="1">
    <location>
        <begin position="431"/>
        <end position="448"/>
    </location>
</feature>
<reference evidence="2" key="1">
    <citation type="submission" date="2020-07" db="EMBL/GenBank/DDBJ databases">
        <authorList>
            <person name="Lin J."/>
        </authorList>
    </citation>
    <scope>NUCLEOTIDE SEQUENCE</scope>
</reference>
<feature type="region of interest" description="Disordered" evidence="1">
    <location>
        <begin position="104"/>
        <end position="151"/>
    </location>
</feature>
<feature type="region of interest" description="Disordered" evidence="1">
    <location>
        <begin position="1"/>
        <end position="39"/>
    </location>
</feature>
<dbReference type="EMBL" id="LR862141">
    <property type="protein sequence ID" value="CAD1820761.1"/>
    <property type="molecule type" value="Genomic_DNA"/>
</dbReference>
<sequence>MAEVAAPPTPAAAAALHGSRRLLPPPPPPSPPLFPGRSPIHPHSPFTLLLHALPRPTRRLSSSSAAAAAVAVVGADPFNYHHRPPPANGLGSVGGAFDSFGVSDRRGGGERIGPSLSSQKGSMAIGVDSCGTTRHDKNVDSTTRNVKSGSASSMWRYHVQPMRPNSQSRSPEWPDNDISATYGQSVTFPYDTSGLPEFASNTLCEEGSYSLSQLPTTNYVEDYYCYPSATYSTSTQLLTPSPTRAPFSKGHRVVNIGYSTVNSIEDKAQQTTRSDHHNNEGKVARSENITAEKSSFENGSSSGNKLSPRNFIDCANGPVLTIKHLDIPNALTFAIDSTLKSEDSMQNSSELDSPCWRGTLASKLSAYKAGETSTPFAIKHPENFNTLDPEQMDIFRSAEHSECPVDQNGSLISDDSEKKFSASPMESSFAVSSNIQKKSANSSKTTSECAGESHGKGSTFVIKENIHAMVETMHSQSEMLLETIGDCNNEMAEQDCDLLHLVIENLETLLDKNRKGFVKDISNHSELKALRTQNAGRKVDIDNRSNVLDVDNMKGRMSDNSSEVVKVYSFSNSQEDYVLNQAFEGLRKITFVEEKSIHVRVADTFVGSNEGRLRVSVGLASLEWEKSSLMSHDDIGLETNFYACLPLCSFAYAYDGRFPQAGTPEIVIATHARPYGIGRRNGMPWGRFIPKVGMLTTTGPLGTARAGLPTSRPYVTWNKWNQNLLDRWSHGIAARGSLARQRGGYFLL</sequence>
<gene>
    <name evidence="2" type="ORF">CB5_LOCUS3972</name>
</gene>
<feature type="region of interest" description="Disordered" evidence="1">
    <location>
        <begin position="267"/>
        <end position="303"/>
    </location>
</feature>
<feature type="compositionally biased region" description="Basic and acidic residues" evidence="1">
    <location>
        <begin position="267"/>
        <end position="285"/>
    </location>
</feature>
<feature type="compositionally biased region" description="Polar residues" evidence="1">
    <location>
        <begin position="140"/>
        <end position="151"/>
    </location>
</feature>
<feature type="compositionally biased region" description="Pro residues" evidence="1">
    <location>
        <begin position="23"/>
        <end position="34"/>
    </location>
</feature>
<evidence type="ECO:0000256" key="1">
    <source>
        <dbReference type="SAM" id="MobiDB-lite"/>
    </source>
</evidence>
<name>A0A6V7NQ56_ANACO</name>
<organism evidence="2">
    <name type="scientific">Ananas comosus var. bracteatus</name>
    <name type="common">red pineapple</name>
    <dbReference type="NCBI Taxonomy" id="296719"/>
    <lineage>
        <taxon>Eukaryota</taxon>
        <taxon>Viridiplantae</taxon>
        <taxon>Streptophyta</taxon>
        <taxon>Embryophyta</taxon>
        <taxon>Tracheophyta</taxon>
        <taxon>Spermatophyta</taxon>
        <taxon>Magnoliopsida</taxon>
        <taxon>Liliopsida</taxon>
        <taxon>Poales</taxon>
        <taxon>Bromeliaceae</taxon>
        <taxon>Bromelioideae</taxon>
        <taxon>Ananas</taxon>
    </lineage>
</organism>
<dbReference type="PANTHER" id="PTHR34361:SF2">
    <property type="entry name" value="OS08G0157800 PROTEIN"/>
    <property type="match status" value="1"/>
</dbReference>
<proteinExistence type="predicted"/>
<feature type="region of interest" description="Disordered" evidence="1">
    <location>
        <begin position="431"/>
        <end position="455"/>
    </location>
</feature>
<feature type="compositionally biased region" description="Polar residues" evidence="1">
    <location>
        <begin position="287"/>
        <end position="303"/>
    </location>
</feature>
<dbReference type="AlphaFoldDB" id="A0A6V7NQ56"/>
<dbReference type="PANTHER" id="PTHR34361">
    <property type="entry name" value="OS08G0157800 PROTEIN"/>
    <property type="match status" value="1"/>
</dbReference>